<comment type="caution">
    <text evidence="3">The sequence shown here is derived from an EMBL/GenBank/DDBJ whole genome shotgun (WGS) entry which is preliminary data.</text>
</comment>
<proteinExistence type="predicted"/>
<feature type="transmembrane region" description="Helical" evidence="1">
    <location>
        <begin position="116"/>
        <end position="137"/>
    </location>
</feature>
<feature type="transmembrane region" description="Helical" evidence="1">
    <location>
        <begin position="48"/>
        <end position="72"/>
    </location>
</feature>
<dbReference type="InterPro" id="IPR000326">
    <property type="entry name" value="PAP2/HPO"/>
</dbReference>
<protein>
    <submittedName>
        <fullName evidence="3">Membrane-associated phospholipid phosphatase</fullName>
    </submittedName>
</protein>
<keyword evidence="1" id="KW-1133">Transmembrane helix</keyword>
<organism evidence="3 4">
    <name type="scientific">Pseudarthrobacter siccitolerans</name>
    <dbReference type="NCBI Taxonomy" id="861266"/>
    <lineage>
        <taxon>Bacteria</taxon>
        <taxon>Bacillati</taxon>
        <taxon>Actinomycetota</taxon>
        <taxon>Actinomycetes</taxon>
        <taxon>Micrococcales</taxon>
        <taxon>Micrococcaceae</taxon>
        <taxon>Pseudarthrobacter</taxon>
    </lineage>
</organism>
<dbReference type="EMBL" id="JAUSXB010000002">
    <property type="protein sequence ID" value="MDQ0676577.1"/>
    <property type="molecule type" value="Genomic_DNA"/>
</dbReference>
<feature type="domain" description="Phosphatidic acid phosphatase type 2/haloperoxidase" evidence="2">
    <location>
        <begin position="139"/>
        <end position="197"/>
    </location>
</feature>
<name>A0ABU0PSN9_9MICC</name>
<dbReference type="SUPFAM" id="SSF48317">
    <property type="entry name" value="Acid phosphatase/Vanadium-dependent haloperoxidase"/>
    <property type="match status" value="1"/>
</dbReference>
<sequence>MATDTQYAAVVTPSMIQRLARISTEVAQPPLVLSLLLILAAVRDGGGITSLLPGLVAAVTICLAPLLVVVILARRGTLTDHHVGDKKQRRPVMLWTLASALVGCGILTLINTPVTVWALITGILGGILALIIVSPFWKVSGHAMTLGGATVSSAMLFGVWSIPFVIAAPLVCWSRVYLKDHTLSQVITGFLTGLVVFGSACVLILN</sequence>
<keyword evidence="4" id="KW-1185">Reference proteome</keyword>
<dbReference type="InterPro" id="IPR036938">
    <property type="entry name" value="PAP2/HPO_sf"/>
</dbReference>
<dbReference type="Proteomes" id="UP001236806">
    <property type="component" value="Unassembled WGS sequence"/>
</dbReference>
<feature type="transmembrane region" description="Helical" evidence="1">
    <location>
        <begin position="183"/>
        <end position="205"/>
    </location>
</feature>
<accession>A0ABU0PSN9</accession>
<feature type="transmembrane region" description="Helical" evidence="1">
    <location>
        <begin position="149"/>
        <end position="171"/>
    </location>
</feature>
<evidence type="ECO:0000259" key="2">
    <source>
        <dbReference type="Pfam" id="PF01569"/>
    </source>
</evidence>
<feature type="transmembrane region" description="Helical" evidence="1">
    <location>
        <begin position="22"/>
        <end position="42"/>
    </location>
</feature>
<dbReference type="RefSeq" id="WP_306639337.1">
    <property type="nucleotide sequence ID" value="NZ_JAUSXB010000002.1"/>
</dbReference>
<keyword evidence="1" id="KW-0472">Membrane</keyword>
<gene>
    <name evidence="3" type="ORF">QFZ36_004203</name>
</gene>
<evidence type="ECO:0000256" key="1">
    <source>
        <dbReference type="SAM" id="Phobius"/>
    </source>
</evidence>
<evidence type="ECO:0000313" key="3">
    <source>
        <dbReference type="EMBL" id="MDQ0676577.1"/>
    </source>
</evidence>
<reference evidence="3 4" key="1">
    <citation type="submission" date="2023-07" db="EMBL/GenBank/DDBJ databases">
        <title>Comparative genomics of wheat-associated soil bacteria to identify genetic determinants of phenazine resistance.</title>
        <authorList>
            <person name="Mouncey N."/>
        </authorList>
    </citation>
    <scope>NUCLEOTIDE SEQUENCE [LARGE SCALE GENOMIC DNA]</scope>
    <source>
        <strain evidence="3 4">W1I3</strain>
    </source>
</reference>
<feature type="transmembrane region" description="Helical" evidence="1">
    <location>
        <begin position="92"/>
        <end position="110"/>
    </location>
</feature>
<dbReference type="Pfam" id="PF01569">
    <property type="entry name" value="PAP2"/>
    <property type="match status" value="1"/>
</dbReference>
<dbReference type="Gene3D" id="1.20.144.10">
    <property type="entry name" value="Phosphatidic acid phosphatase type 2/haloperoxidase"/>
    <property type="match status" value="1"/>
</dbReference>
<evidence type="ECO:0000313" key="4">
    <source>
        <dbReference type="Proteomes" id="UP001236806"/>
    </source>
</evidence>
<keyword evidence="1" id="KW-0812">Transmembrane</keyword>